<feature type="domain" description="MADS-box" evidence="6">
    <location>
        <begin position="1"/>
        <end position="61"/>
    </location>
</feature>
<evidence type="ECO:0000256" key="1">
    <source>
        <dbReference type="ARBA" id="ARBA00004123"/>
    </source>
</evidence>
<sequence length="199" mass="22795">MGRKKVEIKRIENKSSRQVTFCKRRNGLIEKARQLSVLCESSVAVFVVSATGKLYNSSSGDNLSKIIDRYKIQQADDLQTLDLEEITRNYLPHKKLLELVQSNLEEANVDGVSVDSLNSLEEQLETALSVTRATKTKLMMEFLKTRREKEKLLIEENLVLASKVTEIWKQTFLVTRDETSMLPEYRFGNNPPETLSLLK</sequence>
<dbReference type="Pfam" id="PF00319">
    <property type="entry name" value="SRF-TF"/>
    <property type="match status" value="1"/>
</dbReference>
<keyword evidence="4" id="KW-0804">Transcription</keyword>
<dbReference type="SMART" id="SM00432">
    <property type="entry name" value="MADS"/>
    <property type="match status" value="1"/>
</dbReference>
<dbReference type="Gene3D" id="3.40.1810.10">
    <property type="entry name" value="Transcription factor, MADS-box"/>
    <property type="match status" value="1"/>
</dbReference>
<name>A0A8D9G875_BRACM</name>
<feature type="domain" description="K-box" evidence="7">
    <location>
        <begin position="80"/>
        <end position="170"/>
    </location>
</feature>
<keyword evidence="3" id="KW-0238">DNA-binding</keyword>
<evidence type="ECO:0000256" key="5">
    <source>
        <dbReference type="ARBA" id="ARBA00023242"/>
    </source>
</evidence>
<keyword evidence="5" id="KW-0539">Nucleus</keyword>
<evidence type="ECO:0000256" key="4">
    <source>
        <dbReference type="ARBA" id="ARBA00023163"/>
    </source>
</evidence>
<dbReference type="InterPro" id="IPR002100">
    <property type="entry name" value="TF_MADSbox"/>
</dbReference>
<reference evidence="8 9" key="1">
    <citation type="submission" date="2021-07" db="EMBL/GenBank/DDBJ databases">
        <authorList>
            <consortium name="Genoscope - CEA"/>
            <person name="William W."/>
        </authorList>
    </citation>
    <scope>NUCLEOTIDE SEQUENCE [LARGE SCALE GENOMIC DNA]</scope>
</reference>
<dbReference type="InterPro" id="IPR002487">
    <property type="entry name" value="TF_Kbox"/>
</dbReference>
<dbReference type="InterPro" id="IPR033896">
    <property type="entry name" value="MEF2-like_N"/>
</dbReference>
<proteinExistence type="predicted"/>
<dbReference type="PRINTS" id="PR00404">
    <property type="entry name" value="MADSDOMAIN"/>
</dbReference>
<dbReference type="EMBL" id="LS974622">
    <property type="protein sequence ID" value="CAG7871664.1"/>
    <property type="molecule type" value="Genomic_DNA"/>
</dbReference>
<keyword evidence="2" id="KW-0805">Transcription regulation</keyword>
<dbReference type="FunFam" id="3.40.1810.10:FF:000020">
    <property type="entry name" value="MADS-box protein FLOWERING LOCUS C"/>
    <property type="match status" value="1"/>
</dbReference>
<dbReference type="Pfam" id="PF01486">
    <property type="entry name" value="K-box"/>
    <property type="match status" value="1"/>
</dbReference>
<dbReference type="PROSITE" id="PS51297">
    <property type="entry name" value="K_BOX"/>
    <property type="match status" value="1"/>
</dbReference>
<protein>
    <submittedName>
        <fullName evidence="8">Uncharacterized protein</fullName>
    </submittedName>
</protein>
<evidence type="ECO:0000259" key="6">
    <source>
        <dbReference type="PROSITE" id="PS50066"/>
    </source>
</evidence>
<dbReference type="GO" id="GO:0009909">
    <property type="term" value="P:regulation of flower development"/>
    <property type="evidence" value="ECO:0007669"/>
    <property type="project" value="UniProtKB-ARBA"/>
</dbReference>
<dbReference type="AlphaFoldDB" id="A0A8D9G875"/>
<evidence type="ECO:0000256" key="3">
    <source>
        <dbReference type="ARBA" id="ARBA00023125"/>
    </source>
</evidence>
<dbReference type="CDD" id="cd00265">
    <property type="entry name" value="MADS_MEF2_like"/>
    <property type="match status" value="1"/>
</dbReference>
<dbReference type="GO" id="GO:0005634">
    <property type="term" value="C:nucleus"/>
    <property type="evidence" value="ECO:0007669"/>
    <property type="project" value="UniProtKB-SubCell"/>
</dbReference>
<dbReference type="Gramene" id="A06p39040.2_BraZ1">
    <property type="protein sequence ID" value="A06p39040.2_BraZ1.CDS"/>
    <property type="gene ID" value="A06g39040.2_BraZ1"/>
</dbReference>
<evidence type="ECO:0000256" key="2">
    <source>
        <dbReference type="ARBA" id="ARBA00023015"/>
    </source>
</evidence>
<gene>
    <name evidence="8" type="ORF">BRAPAZ1V2_A06P39040.2</name>
</gene>
<comment type="subcellular location">
    <subcellularLocation>
        <location evidence="1">Nucleus</location>
    </subcellularLocation>
</comment>
<dbReference type="GO" id="GO:0000977">
    <property type="term" value="F:RNA polymerase II transcription regulatory region sequence-specific DNA binding"/>
    <property type="evidence" value="ECO:0007669"/>
    <property type="project" value="InterPro"/>
</dbReference>
<dbReference type="SMR" id="A0A8D9G875"/>
<accession>A0A8D9G875</accession>
<dbReference type="GO" id="GO:0003700">
    <property type="term" value="F:DNA-binding transcription factor activity"/>
    <property type="evidence" value="ECO:0007669"/>
    <property type="project" value="InterPro"/>
</dbReference>
<evidence type="ECO:0000313" key="8">
    <source>
        <dbReference type="EMBL" id="CAG7871664.1"/>
    </source>
</evidence>
<evidence type="ECO:0000259" key="7">
    <source>
        <dbReference type="PROSITE" id="PS51297"/>
    </source>
</evidence>
<evidence type="ECO:0000313" key="9">
    <source>
        <dbReference type="Proteomes" id="UP000694005"/>
    </source>
</evidence>
<dbReference type="Proteomes" id="UP000694005">
    <property type="component" value="Chromosome A06"/>
</dbReference>
<dbReference type="InterPro" id="IPR050142">
    <property type="entry name" value="MADS-box/MEF2_TF"/>
</dbReference>
<dbReference type="InterPro" id="IPR036879">
    <property type="entry name" value="TF_MADSbox_sf"/>
</dbReference>
<dbReference type="PROSITE" id="PS50066">
    <property type="entry name" value="MADS_BOX_2"/>
    <property type="match status" value="1"/>
</dbReference>
<dbReference type="GO" id="GO:0046983">
    <property type="term" value="F:protein dimerization activity"/>
    <property type="evidence" value="ECO:0007669"/>
    <property type="project" value="InterPro"/>
</dbReference>
<dbReference type="PANTHER" id="PTHR48019">
    <property type="entry name" value="SERUM RESPONSE FACTOR HOMOLOG"/>
    <property type="match status" value="1"/>
</dbReference>
<organism evidence="8 9">
    <name type="scientific">Brassica campestris</name>
    <name type="common">Field mustard</name>
    <dbReference type="NCBI Taxonomy" id="3711"/>
    <lineage>
        <taxon>Eukaryota</taxon>
        <taxon>Viridiplantae</taxon>
        <taxon>Streptophyta</taxon>
        <taxon>Embryophyta</taxon>
        <taxon>Tracheophyta</taxon>
        <taxon>Spermatophyta</taxon>
        <taxon>Magnoliopsida</taxon>
        <taxon>eudicotyledons</taxon>
        <taxon>Gunneridae</taxon>
        <taxon>Pentapetalae</taxon>
        <taxon>rosids</taxon>
        <taxon>malvids</taxon>
        <taxon>Brassicales</taxon>
        <taxon>Brassicaceae</taxon>
        <taxon>Brassiceae</taxon>
        <taxon>Brassica</taxon>
    </lineage>
</organism>
<dbReference type="SUPFAM" id="SSF55455">
    <property type="entry name" value="SRF-like"/>
    <property type="match status" value="1"/>
</dbReference>
<dbReference type="GO" id="GO:0045944">
    <property type="term" value="P:positive regulation of transcription by RNA polymerase II"/>
    <property type="evidence" value="ECO:0007669"/>
    <property type="project" value="InterPro"/>
</dbReference>